<feature type="region of interest" description="Disordered" evidence="8">
    <location>
        <begin position="1"/>
        <end position="32"/>
    </location>
</feature>
<dbReference type="Gene3D" id="3.30.40.10">
    <property type="entry name" value="Zinc/RING finger domain, C3HC4 (zinc finger)"/>
    <property type="match status" value="2"/>
</dbReference>
<evidence type="ECO:0000256" key="3">
    <source>
        <dbReference type="ARBA" id="ARBA00022737"/>
    </source>
</evidence>
<dbReference type="InterPro" id="IPR001841">
    <property type="entry name" value="Znf_RING"/>
</dbReference>
<gene>
    <name evidence="11" type="primary">TRAF7</name>
</gene>
<proteinExistence type="predicted"/>
<dbReference type="InterPro" id="IPR001680">
    <property type="entry name" value="WD40_rpt"/>
</dbReference>
<keyword evidence="5 6" id="KW-0862">Zinc</keyword>
<evidence type="ECO:0000259" key="9">
    <source>
        <dbReference type="PROSITE" id="PS50089"/>
    </source>
</evidence>
<feature type="region of interest" description="Disordered" evidence="8">
    <location>
        <begin position="636"/>
        <end position="657"/>
    </location>
</feature>
<evidence type="ECO:0000256" key="1">
    <source>
        <dbReference type="ARBA" id="ARBA00022574"/>
    </source>
</evidence>
<evidence type="ECO:0000313" key="11">
    <source>
        <dbReference type="Ensembl" id="ENSEASP00005006519.1"/>
    </source>
</evidence>
<dbReference type="SUPFAM" id="SSF49599">
    <property type="entry name" value="TRAF domain-like"/>
    <property type="match status" value="2"/>
</dbReference>
<reference evidence="11" key="1">
    <citation type="submission" date="2023-03" db="UniProtKB">
        <authorList>
            <consortium name="Ensembl"/>
        </authorList>
    </citation>
    <scope>IDENTIFICATION</scope>
</reference>
<dbReference type="Ensembl" id="ENSEAST00005007134.1">
    <property type="protein sequence ID" value="ENSEASP00005006519.1"/>
    <property type="gene ID" value="ENSEASG00005004810.1"/>
</dbReference>
<dbReference type="Gene3D" id="2.130.10.10">
    <property type="entry name" value="YVTN repeat-like/Quinoprotein amine dehydrogenase"/>
    <property type="match status" value="1"/>
</dbReference>
<evidence type="ECO:0000256" key="7">
    <source>
        <dbReference type="PROSITE-ProRule" id="PRU00221"/>
    </source>
</evidence>
<dbReference type="InterPro" id="IPR013083">
    <property type="entry name" value="Znf_RING/FYVE/PHD"/>
</dbReference>
<dbReference type="PANTHER" id="PTHR19848:SF6">
    <property type="entry name" value="E3 UBIQUITIN-PROTEIN LIGASE TRAF7"/>
    <property type="match status" value="1"/>
</dbReference>
<keyword evidence="4 6" id="KW-0863">Zinc-finger</keyword>
<dbReference type="SUPFAM" id="SSF57850">
    <property type="entry name" value="RING/U-box"/>
    <property type="match status" value="1"/>
</dbReference>
<feature type="domain" description="TRAF-type" evidence="10">
    <location>
        <begin position="221"/>
        <end position="291"/>
    </location>
</feature>
<dbReference type="Pfam" id="PF13445">
    <property type="entry name" value="zf-RING_UBOX"/>
    <property type="match status" value="1"/>
</dbReference>
<dbReference type="AlphaFoldDB" id="A0A8C4L6V0"/>
<dbReference type="PROSITE" id="PS50089">
    <property type="entry name" value="ZF_RING_2"/>
    <property type="match status" value="1"/>
</dbReference>
<protein>
    <submittedName>
        <fullName evidence="11">TNF receptor associated factor 7</fullName>
    </submittedName>
</protein>
<dbReference type="SUPFAM" id="SSF50978">
    <property type="entry name" value="WD40 repeat-like"/>
    <property type="match status" value="1"/>
</dbReference>
<dbReference type="FunFam" id="3.30.40.10:FF:000210">
    <property type="entry name" value="E3 ubiquitin-protein ligase TRAF7 isoform X1"/>
    <property type="match status" value="1"/>
</dbReference>
<keyword evidence="3" id="KW-0677">Repeat</keyword>
<dbReference type="InterPro" id="IPR015943">
    <property type="entry name" value="WD40/YVTN_repeat-like_dom_sf"/>
</dbReference>
<dbReference type="InterPro" id="IPR027370">
    <property type="entry name" value="Znf-RING_euk"/>
</dbReference>
<accession>A0A8C4L6V0</accession>
<keyword evidence="2 6" id="KW-0479">Metal-binding</keyword>
<dbReference type="GO" id="GO:0000027">
    <property type="term" value="P:ribosomal large subunit assembly"/>
    <property type="evidence" value="ECO:0007669"/>
    <property type="project" value="TreeGrafter"/>
</dbReference>
<dbReference type="CDD" id="cd16644">
    <property type="entry name" value="mRING-HC-C3HC3D_TRAF7"/>
    <property type="match status" value="1"/>
</dbReference>
<dbReference type="FunFam" id="3.30.40.10:FF:000224">
    <property type="entry name" value="E3 ubiquitin-protein ligase TRAF7 isoform X1"/>
    <property type="match status" value="1"/>
</dbReference>
<dbReference type="Pfam" id="PF00400">
    <property type="entry name" value="WD40"/>
    <property type="match status" value="2"/>
</dbReference>
<evidence type="ECO:0000256" key="5">
    <source>
        <dbReference type="ARBA" id="ARBA00022833"/>
    </source>
</evidence>
<evidence type="ECO:0000256" key="2">
    <source>
        <dbReference type="ARBA" id="ARBA00022723"/>
    </source>
</evidence>
<keyword evidence="1 7" id="KW-0853">WD repeat</keyword>
<dbReference type="PROSITE" id="PS00518">
    <property type="entry name" value="ZF_RING_1"/>
    <property type="match status" value="1"/>
</dbReference>
<organism evidence="11">
    <name type="scientific">Equus asinus asinus</name>
    <dbReference type="NCBI Taxonomy" id="83772"/>
    <lineage>
        <taxon>Eukaryota</taxon>
        <taxon>Metazoa</taxon>
        <taxon>Chordata</taxon>
        <taxon>Craniata</taxon>
        <taxon>Vertebrata</taxon>
        <taxon>Euteleostomi</taxon>
        <taxon>Mammalia</taxon>
        <taxon>Eutheria</taxon>
        <taxon>Laurasiatheria</taxon>
        <taxon>Perissodactyla</taxon>
        <taxon>Equidae</taxon>
        <taxon>Equus</taxon>
    </lineage>
</organism>
<dbReference type="GO" id="GO:0007219">
    <property type="term" value="P:Notch signaling pathway"/>
    <property type="evidence" value="ECO:0007669"/>
    <property type="project" value="TreeGrafter"/>
</dbReference>
<feature type="region of interest" description="Disordered" evidence="8">
    <location>
        <begin position="44"/>
        <end position="87"/>
    </location>
</feature>
<dbReference type="SMART" id="SM00320">
    <property type="entry name" value="WD40"/>
    <property type="match status" value="2"/>
</dbReference>
<evidence type="ECO:0000259" key="10">
    <source>
        <dbReference type="PROSITE" id="PS50145"/>
    </source>
</evidence>
<name>A0A8C4L6V0_EQUAS</name>
<dbReference type="InterPro" id="IPR001293">
    <property type="entry name" value="Znf_TRAF"/>
</dbReference>
<sequence length="721" mass="78871">MSSGKSARGSRFSGGPSLPAPDAATGTRMETTFGPAFSAVTTITKADGTSTYKQHRRTPSSSSTLAYSPRDEEDSMPPISTPLRSDSAISVRSLHSESSMSLRSTFSLPEEEEEPEPLVFAEQPSVKLCCQLCCSVFKDPVITTCGHTFCRRCALKSEKCPVDNAKLTVVVNNIAVAEQIGELFIHCRHGCRVAGGGKPTVFEVDPRGCPFTIKLSARKEHEGSCDYRPVRCPNNPSCPPLLKMNLEAHLKECEHIKCPHSKYGCTFIGNQDTYETHLETCRFEGLKEFLQQTDDRFHEMHVALAQKDQEIAFLRSMLGKLSEKIDQLEKSLELKFDVLDENQSKLSEDLMEFRRDASMLNDELSHINARLNTGILGSYDPQQIFKCKGTFVGHQGPVWCLCVYSMGDLLFSGSSDKTIKVWDTCTTYKCQKTLEGHDGIVLALCIQGCKLYSGSADCTIIVSGARGQAGPGLTSIWEPWASSVTGAWAQGDRAGACSLPSSFLPGVGHPEPAEGEHDPGPRQPGVHAGLLTQHALQWLPEGHQGQARRCACMCGPSGCQMPACPHSPSPQVWDIVGTELKLKKELTGLNHWVRALVAAQSYLYSGSYQTIKAGLPVPHPAGAGRPSHPGWWVGCPQRPKPRSPGGEASGLRQSGPLLPIDLGHPDPRLYPRPADVWWQRLLYRRDESPHCLWHLREPHPRKGGHLGAGLDSGSLSFPVYL</sequence>
<dbReference type="PROSITE" id="PS50294">
    <property type="entry name" value="WD_REPEATS_REGION"/>
    <property type="match status" value="1"/>
</dbReference>
<dbReference type="PANTHER" id="PTHR19848">
    <property type="entry name" value="WD40 REPEAT PROTEIN"/>
    <property type="match status" value="1"/>
</dbReference>
<evidence type="ECO:0000256" key="8">
    <source>
        <dbReference type="SAM" id="MobiDB-lite"/>
    </source>
</evidence>
<dbReference type="PROSITE" id="PS50082">
    <property type="entry name" value="WD_REPEATS_2"/>
    <property type="match status" value="1"/>
</dbReference>
<dbReference type="InterPro" id="IPR017907">
    <property type="entry name" value="Znf_RING_CS"/>
</dbReference>
<dbReference type="PROSITE" id="PS50145">
    <property type="entry name" value="ZF_TRAF"/>
    <property type="match status" value="1"/>
</dbReference>
<dbReference type="GO" id="GO:0008270">
    <property type="term" value="F:zinc ion binding"/>
    <property type="evidence" value="ECO:0007669"/>
    <property type="project" value="UniProtKB-KW"/>
</dbReference>
<feature type="zinc finger region" description="TRAF-type" evidence="6">
    <location>
        <begin position="221"/>
        <end position="291"/>
    </location>
</feature>
<feature type="repeat" description="WD" evidence="7">
    <location>
        <begin position="391"/>
        <end position="423"/>
    </location>
</feature>
<dbReference type="SMART" id="SM00184">
    <property type="entry name" value="RING"/>
    <property type="match status" value="1"/>
</dbReference>
<evidence type="ECO:0000256" key="6">
    <source>
        <dbReference type="PROSITE-ProRule" id="PRU00207"/>
    </source>
</evidence>
<dbReference type="InterPro" id="IPR036322">
    <property type="entry name" value="WD40_repeat_dom_sf"/>
</dbReference>
<dbReference type="GO" id="GO:0005730">
    <property type="term" value="C:nucleolus"/>
    <property type="evidence" value="ECO:0007669"/>
    <property type="project" value="TreeGrafter"/>
</dbReference>
<feature type="domain" description="RING-type" evidence="9">
    <location>
        <begin position="130"/>
        <end position="164"/>
    </location>
</feature>
<evidence type="ECO:0000256" key="4">
    <source>
        <dbReference type="ARBA" id="ARBA00022771"/>
    </source>
</evidence>